<evidence type="ECO:0000256" key="5">
    <source>
        <dbReference type="ARBA" id="ARBA00022645"/>
    </source>
</evidence>
<evidence type="ECO:0000256" key="13">
    <source>
        <dbReference type="ARBA" id="ARBA00023268"/>
    </source>
</evidence>
<comment type="similarity">
    <text evidence="3">In the N-terminal section; belongs to the glycosyltransferase 51 family.</text>
</comment>
<dbReference type="InterPro" id="IPR036950">
    <property type="entry name" value="PBP_transglycosylase"/>
</dbReference>
<keyword evidence="4" id="KW-1003">Cell membrane</keyword>
<dbReference type="PANTHER" id="PTHR32282:SF11">
    <property type="entry name" value="PENICILLIN-BINDING PROTEIN 1B"/>
    <property type="match status" value="1"/>
</dbReference>
<keyword evidence="6" id="KW-0645">Protease</keyword>
<dbReference type="Pfam" id="PF00905">
    <property type="entry name" value="Transpeptidase"/>
    <property type="match status" value="1"/>
</dbReference>
<dbReference type="GO" id="GO:0008658">
    <property type="term" value="F:penicillin binding"/>
    <property type="evidence" value="ECO:0007669"/>
    <property type="project" value="InterPro"/>
</dbReference>
<keyword evidence="7" id="KW-0328">Glycosyltransferase</keyword>
<accession>A0A1F7I0J7</accession>
<evidence type="ECO:0000256" key="2">
    <source>
        <dbReference type="ARBA" id="ARBA00007090"/>
    </source>
</evidence>
<keyword evidence="14" id="KW-0961">Cell wall biogenesis/degradation</keyword>
<evidence type="ECO:0000313" key="20">
    <source>
        <dbReference type="EMBL" id="OGK36877.1"/>
    </source>
</evidence>
<sequence>MSINLKNTLLSVLRSFFRLFYFCLFLLIKFFIAVGEMTTFILLLPFRMITLVIQEIYRLLDKLLLSRVSANQEYYIENANKLKNWLLKTHKRVSSKGAKLLRKFPSLQSIYQSLLFTLSKIILILEVVYHSASKNINKTLNVVRKMVSFPFYVLKLSVSARFRYFYIGFVMCLLVIFFFQSYLFIKKLPSPQNIGKTNYPLSTHIFDRNGRLLYEIYREQNRTPIKLKDLPVFVSQASIAIEDKDFYHHNGISFVGGILRAIKDTWKNNELQGGSTITQQLIKSALLTPERTIERKIKEVILAVWAERLYTKNQILEMYFNQVPYGGSAYGIGEAAKTYFGHDATQLTIGEAAMLAGLTRAPSVYSPYIDPKQAQSRRNEVLRKMFELNFITKNQYSQAIKEKLNVVSPNTNIHAPHFVFYTKALLEDNYGIKQVEEGGLKVVTTLDLSIQQEAEKILKEELDKIAHMNVTNGGIIVTRPDTGEILAMVGSKDYFSNPSGAYNVTTALRQPGSSLKPLLYSLALERGYTASSVIDDSPIIFSFEGSERYQPVNYDGKFHGQVTLRSALANSFNIPAVKVLNTLGVDNYILHAQKMGITTWNDLSRFGLSLALGGGEVRMVDEAVAFGVLANNGDRIDLTPIKTLIDKDSNVLEGLQPSPKNALNKGIAYIISDILADNNARQLEFGVHSALEIPGYKVAVKTGTTDSKRDNWTTGYTPEFVVVVWVGNNDNTPMNQYLASGITGAAPIWNKMMTYLLTNNANKNTVFSQPENVVQKQCFGKKEFFLIGTENSSFCRPTIIRPQNLNEAITQTPLPSIEIKVVTPTRTAREST</sequence>
<evidence type="ECO:0000259" key="18">
    <source>
        <dbReference type="Pfam" id="PF00905"/>
    </source>
</evidence>
<dbReference type="InterPro" id="IPR050396">
    <property type="entry name" value="Glycosyltr_51/Transpeptidase"/>
</dbReference>
<dbReference type="PANTHER" id="PTHR32282">
    <property type="entry name" value="BINDING PROTEIN TRANSPEPTIDASE, PUTATIVE-RELATED"/>
    <property type="match status" value="1"/>
</dbReference>
<evidence type="ECO:0000256" key="14">
    <source>
        <dbReference type="ARBA" id="ARBA00023316"/>
    </source>
</evidence>
<dbReference type="Pfam" id="PF00912">
    <property type="entry name" value="Transgly"/>
    <property type="match status" value="1"/>
</dbReference>
<evidence type="ECO:0000259" key="19">
    <source>
        <dbReference type="Pfam" id="PF00912"/>
    </source>
</evidence>
<keyword evidence="12 17" id="KW-0472">Membrane</keyword>
<reference evidence="20 21" key="1">
    <citation type="journal article" date="2016" name="Nat. Commun.">
        <title>Thousands of microbial genomes shed light on interconnected biogeochemical processes in an aquifer system.</title>
        <authorList>
            <person name="Anantharaman K."/>
            <person name="Brown C.T."/>
            <person name="Hug L.A."/>
            <person name="Sharon I."/>
            <person name="Castelle C.J."/>
            <person name="Probst A.J."/>
            <person name="Thomas B.C."/>
            <person name="Singh A."/>
            <person name="Wilkins M.J."/>
            <person name="Karaoz U."/>
            <person name="Brodie E.L."/>
            <person name="Williams K.H."/>
            <person name="Hubbard S.S."/>
            <person name="Banfield J.F."/>
        </authorList>
    </citation>
    <scope>NUCLEOTIDE SEQUENCE [LARGE SCALE GENOMIC DNA]</scope>
</reference>
<evidence type="ECO:0000256" key="1">
    <source>
        <dbReference type="ARBA" id="ARBA00004236"/>
    </source>
</evidence>
<dbReference type="GO" id="GO:0006508">
    <property type="term" value="P:proteolysis"/>
    <property type="evidence" value="ECO:0007669"/>
    <property type="project" value="UniProtKB-KW"/>
</dbReference>
<protein>
    <submittedName>
        <fullName evidence="20">Uncharacterized protein</fullName>
    </submittedName>
</protein>
<dbReference type="NCBIfam" id="TIGR02074">
    <property type="entry name" value="PBP_1a_fam"/>
    <property type="match status" value="1"/>
</dbReference>
<dbReference type="InterPro" id="IPR001460">
    <property type="entry name" value="PCN-bd_Tpept"/>
</dbReference>
<comment type="caution">
    <text evidence="20">The sequence shown here is derived from an EMBL/GenBank/DDBJ whole genome shotgun (WGS) entry which is preliminary data.</text>
</comment>
<dbReference type="InterPro" id="IPR023346">
    <property type="entry name" value="Lysozyme-like_dom_sf"/>
</dbReference>
<dbReference type="Gene3D" id="1.10.3810.10">
    <property type="entry name" value="Biosynthetic peptidoglycan transglycosylase-like"/>
    <property type="match status" value="1"/>
</dbReference>
<evidence type="ECO:0000256" key="11">
    <source>
        <dbReference type="ARBA" id="ARBA00022984"/>
    </source>
</evidence>
<dbReference type="Gene3D" id="3.40.710.10">
    <property type="entry name" value="DD-peptidase/beta-lactamase superfamily"/>
    <property type="match status" value="1"/>
</dbReference>
<comment type="catalytic activity">
    <reaction evidence="16">
        <text>[GlcNAc-(1-&gt;4)-Mur2Ac(oyl-L-Ala-gamma-D-Glu-L-Lys-D-Ala-D-Ala)](n)-di-trans,octa-cis-undecaprenyl diphosphate + beta-D-GlcNAc-(1-&gt;4)-Mur2Ac(oyl-L-Ala-gamma-D-Glu-L-Lys-D-Ala-D-Ala)-di-trans,octa-cis-undecaprenyl diphosphate = [GlcNAc-(1-&gt;4)-Mur2Ac(oyl-L-Ala-gamma-D-Glu-L-Lys-D-Ala-D-Ala)](n+1)-di-trans,octa-cis-undecaprenyl diphosphate + di-trans,octa-cis-undecaprenyl diphosphate + H(+)</text>
        <dbReference type="Rhea" id="RHEA:23708"/>
        <dbReference type="Rhea" id="RHEA-COMP:9602"/>
        <dbReference type="Rhea" id="RHEA-COMP:9603"/>
        <dbReference type="ChEBI" id="CHEBI:15378"/>
        <dbReference type="ChEBI" id="CHEBI:58405"/>
        <dbReference type="ChEBI" id="CHEBI:60033"/>
        <dbReference type="ChEBI" id="CHEBI:78435"/>
        <dbReference type="EC" id="2.4.99.28"/>
    </reaction>
</comment>
<evidence type="ECO:0000256" key="12">
    <source>
        <dbReference type="ARBA" id="ARBA00023136"/>
    </source>
</evidence>
<evidence type="ECO:0000256" key="9">
    <source>
        <dbReference type="ARBA" id="ARBA00022801"/>
    </source>
</evidence>
<dbReference type="AlphaFoldDB" id="A0A1F7I0J7"/>
<feature type="domain" description="Penicillin-binding protein transpeptidase" evidence="18">
    <location>
        <begin position="473"/>
        <end position="753"/>
    </location>
</feature>
<evidence type="ECO:0000256" key="6">
    <source>
        <dbReference type="ARBA" id="ARBA00022670"/>
    </source>
</evidence>
<feature type="transmembrane region" description="Helical" evidence="17">
    <location>
        <begin position="164"/>
        <end position="185"/>
    </location>
</feature>
<evidence type="ECO:0000256" key="4">
    <source>
        <dbReference type="ARBA" id="ARBA00022475"/>
    </source>
</evidence>
<comment type="catalytic activity">
    <reaction evidence="15">
        <text>Preferential cleavage: (Ac)2-L-Lys-D-Ala-|-D-Ala. Also transpeptidation of peptidyl-alanyl moieties that are N-acyl substituents of D-alanine.</text>
        <dbReference type="EC" id="3.4.16.4"/>
    </reaction>
</comment>
<organism evidence="20 21">
    <name type="scientific">Candidatus Roizmanbacteria bacterium RIFCSPHIGHO2_12_FULL_41_11</name>
    <dbReference type="NCBI Taxonomy" id="1802052"/>
    <lineage>
        <taxon>Bacteria</taxon>
        <taxon>Candidatus Roizmaniibacteriota</taxon>
    </lineage>
</organism>
<dbReference type="SUPFAM" id="SSF53955">
    <property type="entry name" value="Lysozyme-like"/>
    <property type="match status" value="1"/>
</dbReference>
<keyword evidence="10" id="KW-0133">Cell shape</keyword>
<dbReference type="Proteomes" id="UP000176803">
    <property type="component" value="Unassembled WGS sequence"/>
</dbReference>
<keyword evidence="9" id="KW-0378">Hydrolase</keyword>
<dbReference type="GO" id="GO:0009002">
    <property type="term" value="F:serine-type D-Ala-D-Ala carboxypeptidase activity"/>
    <property type="evidence" value="ECO:0007669"/>
    <property type="project" value="UniProtKB-EC"/>
</dbReference>
<keyword evidence="5" id="KW-0121">Carboxypeptidase</keyword>
<dbReference type="FunFam" id="1.10.3810.10:FF:000001">
    <property type="entry name" value="Penicillin-binding protein 1A"/>
    <property type="match status" value="1"/>
</dbReference>
<keyword evidence="17" id="KW-1133">Transmembrane helix</keyword>
<keyword evidence="11" id="KW-0573">Peptidoglycan synthesis</keyword>
<comment type="similarity">
    <text evidence="2">In the C-terminal section; belongs to the transpeptidase family.</text>
</comment>
<dbReference type="GO" id="GO:0005886">
    <property type="term" value="C:plasma membrane"/>
    <property type="evidence" value="ECO:0007669"/>
    <property type="project" value="UniProtKB-SubCell"/>
</dbReference>
<keyword evidence="17" id="KW-0812">Transmembrane</keyword>
<evidence type="ECO:0000256" key="17">
    <source>
        <dbReference type="SAM" id="Phobius"/>
    </source>
</evidence>
<evidence type="ECO:0000256" key="7">
    <source>
        <dbReference type="ARBA" id="ARBA00022676"/>
    </source>
</evidence>
<dbReference type="InterPro" id="IPR012338">
    <property type="entry name" value="Beta-lactam/transpept-like"/>
</dbReference>
<proteinExistence type="inferred from homology"/>
<comment type="subcellular location">
    <subcellularLocation>
        <location evidence="1">Cell membrane</location>
    </subcellularLocation>
</comment>
<dbReference type="EMBL" id="MGAC01000050">
    <property type="protein sequence ID" value="OGK36877.1"/>
    <property type="molecule type" value="Genomic_DNA"/>
</dbReference>
<name>A0A1F7I0J7_9BACT</name>
<evidence type="ECO:0000256" key="16">
    <source>
        <dbReference type="ARBA" id="ARBA00049902"/>
    </source>
</evidence>
<keyword evidence="13" id="KW-0511">Multifunctional enzyme</keyword>
<dbReference type="GO" id="GO:0008360">
    <property type="term" value="P:regulation of cell shape"/>
    <property type="evidence" value="ECO:0007669"/>
    <property type="project" value="UniProtKB-KW"/>
</dbReference>
<dbReference type="InterPro" id="IPR001264">
    <property type="entry name" value="Glyco_trans_51"/>
</dbReference>
<feature type="transmembrane region" description="Helical" evidence="17">
    <location>
        <begin position="110"/>
        <end position="129"/>
    </location>
</feature>
<feature type="domain" description="Glycosyl transferase family 51" evidence="19">
    <location>
        <begin position="210"/>
        <end position="385"/>
    </location>
</feature>
<dbReference type="GO" id="GO:0009252">
    <property type="term" value="P:peptidoglycan biosynthetic process"/>
    <property type="evidence" value="ECO:0007669"/>
    <property type="project" value="UniProtKB-KW"/>
</dbReference>
<evidence type="ECO:0000256" key="15">
    <source>
        <dbReference type="ARBA" id="ARBA00034000"/>
    </source>
</evidence>
<keyword evidence="8" id="KW-0808">Transferase</keyword>
<evidence type="ECO:0000313" key="21">
    <source>
        <dbReference type="Proteomes" id="UP000176803"/>
    </source>
</evidence>
<gene>
    <name evidence="20" type="ORF">A3F03_04565</name>
</gene>
<dbReference type="GO" id="GO:0071555">
    <property type="term" value="P:cell wall organization"/>
    <property type="evidence" value="ECO:0007669"/>
    <property type="project" value="UniProtKB-KW"/>
</dbReference>
<evidence type="ECO:0000256" key="8">
    <source>
        <dbReference type="ARBA" id="ARBA00022679"/>
    </source>
</evidence>
<evidence type="ECO:0000256" key="10">
    <source>
        <dbReference type="ARBA" id="ARBA00022960"/>
    </source>
</evidence>
<dbReference type="GO" id="GO:0008955">
    <property type="term" value="F:peptidoglycan glycosyltransferase activity"/>
    <property type="evidence" value="ECO:0007669"/>
    <property type="project" value="UniProtKB-EC"/>
</dbReference>
<dbReference type="SUPFAM" id="SSF56601">
    <property type="entry name" value="beta-lactamase/transpeptidase-like"/>
    <property type="match status" value="1"/>
</dbReference>
<dbReference type="GO" id="GO:0030288">
    <property type="term" value="C:outer membrane-bounded periplasmic space"/>
    <property type="evidence" value="ECO:0007669"/>
    <property type="project" value="TreeGrafter"/>
</dbReference>
<evidence type="ECO:0000256" key="3">
    <source>
        <dbReference type="ARBA" id="ARBA00007739"/>
    </source>
</evidence>
<feature type="transmembrane region" description="Helical" evidence="17">
    <location>
        <begin position="12"/>
        <end position="32"/>
    </location>
</feature>